<dbReference type="RefSeq" id="WP_109245882.1">
    <property type="nucleotide sequence ID" value="NZ_BFFO01000005.1"/>
</dbReference>
<reference evidence="15 16" key="1">
    <citation type="journal article" date="2018" name="Genome Announc.">
        <title>Draft Genome Sequence of Lactococcus sp. Strain NtB2 (JCM 32569), Isolated from the Gut of the Higher Termite Nasutitermes takasagoensis.</title>
        <authorList>
            <person name="Noda S."/>
            <person name="Aihara C."/>
            <person name="Yuki M."/>
            <person name="Ohkuma M."/>
        </authorList>
    </citation>
    <scope>NUCLEOTIDE SEQUENCE [LARGE SCALE GENOMIC DNA]</scope>
    <source>
        <strain evidence="15 16">NtB2</strain>
    </source>
</reference>
<dbReference type="InterPro" id="IPR010617">
    <property type="entry name" value="TMEM175-like"/>
</dbReference>
<keyword evidence="6" id="KW-0631">Potassium channel</keyword>
<protein>
    <submittedName>
        <fullName evidence="15">Putative integral membrane protein</fullName>
    </submittedName>
</protein>
<evidence type="ECO:0000256" key="2">
    <source>
        <dbReference type="ARBA" id="ARBA00006920"/>
    </source>
</evidence>
<proteinExistence type="inferred from homology"/>
<keyword evidence="4" id="KW-0633">Potassium transport</keyword>
<keyword evidence="3" id="KW-0813">Transport</keyword>
<name>A0A2R5HJS5_9LACT</name>
<dbReference type="AlphaFoldDB" id="A0A2R5HJS5"/>
<comment type="caution">
    <text evidence="15">The sequence shown here is derived from an EMBL/GenBank/DDBJ whole genome shotgun (WGS) entry which is preliminary data.</text>
</comment>
<organism evidence="15 16">
    <name type="scientific">Lactococcus termiticola</name>
    <dbReference type="NCBI Taxonomy" id="2169526"/>
    <lineage>
        <taxon>Bacteria</taxon>
        <taxon>Bacillati</taxon>
        <taxon>Bacillota</taxon>
        <taxon>Bacilli</taxon>
        <taxon>Lactobacillales</taxon>
        <taxon>Streptococcaceae</taxon>
        <taxon>Lactococcus</taxon>
    </lineage>
</organism>
<feature type="compositionally biased region" description="Basic and acidic residues" evidence="13">
    <location>
        <begin position="35"/>
        <end position="46"/>
    </location>
</feature>
<feature type="transmembrane region" description="Helical" evidence="14">
    <location>
        <begin position="251"/>
        <end position="271"/>
    </location>
</feature>
<evidence type="ECO:0000256" key="1">
    <source>
        <dbReference type="ARBA" id="ARBA00004141"/>
    </source>
</evidence>
<dbReference type="GO" id="GO:0005267">
    <property type="term" value="F:potassium channel activity"/>
    <property type="evidence" value="ECO:0007669"/>
    <property type="project" value="UniProtKB-KW"/>
</dbReference>
<dbReference type="Pfam" id="PF06736">
    <property type="entry name" value="TMEM175"/>
    <property type="match status" value="1"/>
</dbReference>
<feature type="transmembrane region" description="Helical" evidence="14">
    <location>
        <begin position="115"/>
        <end position="134"/>
    </location>
</feature>
<keyword evidence="10 14" id="KW-0472">Membrane</keyword>
<keyword evidence="11" id="KW-0407">Ion channel</keyword>
<dbReference type="Proteomes" id="UP000245021">
    <property type="component" value="Unassembled WGS sequence"/>
</dbReference>
<sequence>MEEDQSKEIKNEPSEEAITEGLGRMIGQSFGMPTKSEEQRQREAKKSRMSPRQQRKYEELKRNPEMIQARKELQEEFLAAHPHYAEMSDAELMREMKLHAEEDDRTRKRKLRDHIETFSDGMIAIIITIMLLEIPVPSEHVGYLEFIESVGVFLVSFVVIANFWFNRHKIFALTEEITESIIVQDFIFTGLLSLIPILTKWIMVNPSPFSALNFGGVLILILIFQEGLSYSITKSHFKDMPKSFMFWRRIWAGRVFMTLLLNLVITGIAIASPFYGHWLFVIVPIFYFIVRFFNDRNNKRTFDEQLENGERAIGVPYMKE</sequence>
<feature type="transmembrane region" description="Helical" evidence="14">
    <location>
        <begin position="186"/>
        <end position="203"/>
    </location>
</feature>
<evidence type="ECO:0000256" key="5">
    <source>
        <dbReference type="ARBA" id="ARBA00022692"/>
    </source>
</evidence>
<keyword evidence="5 14" id="KW-0812">Transmembrane</keyword>
<evidence type="ECO:0000256" key="7">
    <source>
        <dbReference type="ARBA" id="ARBA00022958"/>
    </source>
</evidence>
<evidence type="ECO:0000256" key="8">
    <source>
        <dbReference type="ARBA" id="ARBA00022989"/>
    </source>
</evidence>
<keyword evidence="16" id="KW-1185">Reference proteome</keyword>
<comment type="similarity">
    <text evidence="2">Belongs to the TMEM175 family.</text>
</comment>
<feature type="transmembrane region" description="Helical" evidence="14">
    <location>
        <begin position="277"/>
        <end position="294"/>
    </location>
</feature>
<feature type="transmembrane region" description="Helical" evidence="14">
    <location>
        <begin position="146"/>
        <end position="165"/>
    </location>
</feature>
<evidence type="ECO:0000256" key="14">
    <source>
        <dbReference type="SAM" id="Phobius"/>
    </source>
</evidence>
<dbReference type="EMBL" id="BFFO01000005">
    <property type="protein sequence ID" value="GBG96918.1"/>
    <property type="molecule type" value="Genomic_DNA"/>
</dbReference>
<keyword evidence="8 14" id="KW-1133">Transmembrane helix</keyword>
<accession>A0A2R5HJS5</accession>
<evidence type="ECO:0000256" key="12">
    <source>
        <dbReference type="ARBA" id="ARBA00034430"/>
    </source>
</evidence>
<evidence type="ECO:0000256" key="3">
    <source>
        <dbReference type="ARBA" id="ARBA00022448"/>
    </source>
</evidence>
<dbReference type="GO" id="GO:0016020">
    <property type="term" value="C:membrane"/>
    <property type="evidence" value="ECO:0007669"/>
    <property type="project" value="UniProtKB-SubCell"/>
</dbReference>
<dbReference type="OrthoDB" id="7626281at2"/>
<evidence type="ECO:0000256" key="10">
    <source>
        <dbReference type="ARBA" id="ARBA00023136"/>
    </source>
</evidence>
<evidence type="ECO:0000256" key="4">
    <source>
        <dbReference type="ARBA" id="ARBA00022538"/>
    </source>
</evidence>
<feature type="region of interest" description="Disordered" evidence="13">
    <location>
        <begin position="1"/>
        <end position="59"/>
    </location>
</feature>
<keyword evidence="7" id="KW-0630">Potassium</keyword>
<keyword evidence="9" id="KW-0406">Ion transport</keyword>
<comment type="subcellular location">
    <subcellularLocation>
        <location evidence="1">Membrane</location>
        <topology evidence="1">Multi-pass membrane protein</topology>
    </subcellularLocation>
</comment>
<evidence type="ECO:0000256" key="9">
    <source>
        <dbReference type="ARBA" id="ARBA00023065"/>
    </source>
</evidence>
<feature type="transmembrane region" description="Helical" evidence="14">
    <location>
        <begin position="209"/>
        <end position="230"/>
    </location>
</feature>
<gene>
    <name evidence="15" type="ORF">NtB2_01053</name>
</gene>
<evidence type="ECO:0000313" key="16">
    <source>
        <dbReference type="Proteomes" id="UP000245021"/>
    </source>
</evidence>
<comment type="catalytic activity">
    <reaction evidence="12">
        <text>K(+)(in) = K(+)(out)</text>
        <dbReference type="Rhea" id="RHEA:29463"/>
        <dbReference type="ChEBI" id="CHEBI:29103"/>
    </reaction>
</comment>
<feature type="compositionally biased region" description="Basic and acidic residues" evidence="13">
    <location>
        <begin position="1"/>
        <end position="13"/>
    </location>
</feature>
<evidence type="ECO:0000256" key="13">
    <source>
        <dbReference type="SAM" id="MobiDB-lite"/>
    </source>
</evidence>
<dbReference type="GO" id="GO:0015252">
    <property type="term" value="F:proton channel activity"/>
    <property type="evidence" value="ECO:0007669"/>
    <property type="project" value="InterPro"/>
</dbReference>
<evidence type="ECO:0000313" key="15">
    <source>
        <dbReference type="EMBL" id="GBG96918.1"/>
    </source>
</evidence>
<evidence type="ECO:0000256" key="6">
    <source>
        <dbReference type="ARBA" id="ARBA00022826"/>
    </source>
</evidence>
<evidence type="ECO:0000256" key="11">
    <source>
        <dbReference type="ARBA" id="ARBA00023303"/>
    </source>
</evidence>